<evidence type="ECO:0000313" key="2">
    <source>
        <dbReference type="EMBL" id="REH26405.1"/>
    </source>
</evidence>
<dbReference type="RefSeq" id="WP_116181958.1">
    <property type="nucleotide sequence ID" value="NZ_CP144375.1"/>
</dbReference>
<name>A0A3E0GSZ7_9PSEU</name>
<feature type="compositionally biased region" description="Basic and acidic residues" evidence="1">
    <location>
        <begin position="42"/>
        <end position="62"/>
    </location>
</feature>
<dbReference type="Proteomes" id="UP000256269">
    <property type="component" value="Unassembled WGS sequence"/>
</dbReference>
<gene>
    <name evidence="2" type="ORF">BCF44_13325</name>
</gene>
<dbReference type="AlphaFoldDB" id="A0A3E0GSZ7"/>
<dbReference type="EMBL" id="QUNO01000033">
    <property type="protein sequence ID" value="REH26405.1"/>
    <property type="molecule type" value="Genomic_DNA"/>
</dbReference>
<reference evidence="2 3" key="1">
    <citation type="submission" date="2018-08" db="EMBL/GenBank/DDBJ databases">
        <title>Genomic Encyclopedia of Archaeal and Bacterial Type Strains, Phase II (KMG-II): from individual species to whole genera.</title>
        <authorList>
            <person name="Goeker M."/>
        </authorList>
    </citation>
    <scope>NUCLEOTIDE SEQUENCE [LARGE SCALE GENOMIC DNA]</scope>
    <source>
        <strain evidence="2 3">DSM 45791</strain>
    </source>
</reference>
<comment type="caution">
    <text evidence="2">The sequence shown here is derived from an EMBL/GenBank/DDBJ whole genome shotgun (WGS) entry which is preliminary data.</text>
</comment>
<evidence type="ECO:0000313" key="3">
    <source>
        <dbReference type="Proteomes" id="UP000256269"/>
    </source>
</evidence>
<evidence type="ECO:0000256" key="1">
    <source>
        <dbReference type="SAM" id="MobiDB-lite"/>
    </source>
</evidence>
<keyword evidence="3" id="KW-1185">Reference proteome</keyword>
<protein>
    <submittedName>
        <fullName evidence="2">Uncharacterized protein</fullName>
    </submittedName>
</protein>
<feature type="region of interest" description="Disordered" evidence="1">
    <location>
        <begin position="41"/>
        <end position="62"/>
    </location>
</feature>
<accession>A0A3E0GSZ7</accession>
<sequence length="62" mass="7326">MGMKGTNDAEEKRDPMASIWQRVTAYLRSPQGRELTEQVMRAARDPKNQQRAKEVVRRLRKR</sequence>
<proteinExistence type="predicted"/>
<organism evidence="2 3">
    <name type="scientific">Kutzneria buriramensis</name>
    <dbReference type="NCBI Taxonomy" id="1045776"/>
    <lineage>
        <taxon>Bacteria</taxon>
        <taxon>Bacillati</taxon>
        <taxon>Actinomycetota</taxon>
        <taxon>Actinomycetes</taxon>
        <taxon>Pseudonocardiales</taxon>
        <taxon>Pseudonocardiaceae</taxon>
        <taxon>Kutzneria</taxon>
    </lineage>
</organism>